<dbReference type="KEGG" id="som:SOMG_03285"/>
<accession>A0AAF0AXU4</accession>
<evidence type="ECO:0000313" key="3">
    <source>
        <dbReference type="EMBL" id="WBW74298.1"/>
    </source>
</evidence>
<keyword evidence="4" id="KW-1185">Reference proteome</keyword>
<proteinExistence type="predicted"/>
<feature type="region of interest" description="Disordered" evidence="2">
    <location>
        <begin position="174"/>
        <end position="193"/>
    </location>
</feature>
<reference evidence="3 4" key="1">
    <citation type="journal article" date="2023" name="G3 (Bethesda)">
        <title>A high-quality reference genome for the fission yeast Schizosaccharomyces osmophilus.</title>
        <authorList>
            <person name="Jia G.S."/>
            <person name="Zhang W.C."/>
            <person name="Liang Y."/>
            <person name="Liu X.H."/>
            <person name="Rhind N."/>
            <person name="Pidoux A."/>
            <person name="Brysch-Herzberg M."/>
            <person name="Du L.L."/>
        </authorList>
    </citation>
    <scope>NUCLEOTIDE SEQUENCE [LARGE SCALE GENOMIC DNA]</scope>
    <source>
        <strain evidence="3 4">CBS 15793</strain>
    </source>
</reference>
<keyword evidence="1" id="KW-0175">Coiled coil</keyword>
<feature type="compositionally biased region" description="Polar residues" evidence="2">
    <location>
        <begin position="331"/>
        <end position="419"/>
    </location>
</feature>
<evidence type="ECO:0000313" key="4">
    <source>
        <dbReference type="Proteomes" id="UP001212411"/>
    </source>
</evidence>
<feature type="coiled-coil region" evidence="1">
    <location>
        <begin position="20"/>
        <end position="57"/>
    </location>
</feature>
<gene>
    <name evidence="3" type="primary">slt1</name>
    <name evidence="3" type="ORF">SOMG_03285</name>
</gene>
<organism evidence="3 4">
    <name type="scientific">Schizosaccharomyces osmophilus</name>
    <dbReference type="NCBI Taxonomy" id="2545709"/>
    <lineage>
        <taxon>Eukaryota</taxon>
        <taxon>Fungi</taxon>
        <taxon>Dikarya</taxon>
        <taxon>Ascomycota</taxon>
        <taxon>Taphrinomycotina</taxon>
        <taxon>Schizosaccharomycetes</taxon>
        <taxon>Schizosaccharomycetales</taxon>
        <taxon>Schizosaccharomycetaceae</taxon>
        <taxon>Schizosaccharomyces</taxon>
    </lineage>
</organism>
<feature type="region of interest" description="Disordered" evidence="2">
    <location>
        <begin position="318"/>
        <end position="431"/>
    </location>
</feature>
<dbReference type="RefSeq" id="XP_056038541.1">
    <property type="nucleotide sequence ID" value="XM_056182076.1"/>
</dbReference>
<evidence type="ECO:0000256" key="1">
    <source>
        <dbReference type="SAM" id="Coils"/>
    </source>
</evidence>
<dbReference type="EMBL" id="CP115612">
    <property type="protein sequence ID" value="WBW74298.1"/>
    <property type="molecule type" value="Genomic_DNA"/>
</dbReference>
<dbReference type="AlphaFoldDB" id="A0AAF0AXU4"/>
<feature type="region of interest" description="Disordered" evidence="2">
    <location>
        <begin position="281"/>
        <end position="306"/>
    </location>
</feature>
<evidence type="ECO:0000256" key="2">
    <source>
        <dbReference type="SAM" id="MobiDB-lite"/>
    </source>
</evidence>
<sequence length="431" mass="49824">MAAFFRLIDPHGNEYEHVQDHSLQLALEELDQQIEVIQQQERQLKFRKRAIDDARQEVLQQIQHRKFRQYLHEREQEARLQEYYLEELQERRAFEQVIRTIIQKRYEDDETQRNVQREKEARRLLRRILVSDPSNTQLVVPRNFHQFFINHPIVEHLNSSDEQPRTIENTEYPQRTSQPVQYGSPITRKSDIPTENPKEFHIRLQQPLADEGPHVAEIPHSHEKAHKHSHQAPFDDDLTHGELTELNEYLLGAQRRLNKRGNAREHHDPSQALPGTFLFGKMANAPVNPDPEVIEPEEEIPTQRRNPLETLLSSGHYSVVNSDDESGPPEYQSTQSEKQSASPNTRETVFSATSETPHSTNLQPEHHTTTPSMEYPSSNPSNVPTNLTTNDKKAASNQPNGEQDNASSTRPVSQSSVRHNVTVEEVPDEDA</sequence>
<dbReference type="GeneID" id="80876765"/>
<protein>
    <submittedName>
        <fullName evidence="3">Schizosaccharomyces specific protein Slt1</fullName>
    </submittedName>
</protein>
<dbReference type="Proteomes" id="UP001212411">
    <property type="component" value="Chromosome 2"/>
</dbReference>
<name>A0AAF0AXU4_9SCHI</name>